<organism evidence="5 6">
    <name type="scientific">Roseospira visakhapatnamensis</name>
    <dbReference type="NCBI Taxonomy" id="390880"/>
    <lineage>
        <taxon>Bacteria</taxon>
        <taxon>Pseudomonadati</taxon>
        <taxon>Pseudomonadota</taxon>
        <taxon>Alphaproteobacteria</taxon>
        <taxon>Rhodospirillales</taxon>
        <taxon>Rhodospirillaceae</taxon>
        <taxon>Roseospira</taxon>
    </lineage>
</organism>
<dbReference type="InterPro" id="IPR036388">
    <property type="entry name" value="WH-like_DNA-bd_sf"/>
</dbReference>
<dbReference type="InterPro" id="IPR000524">
    <property type="entry name" value="Tscrpt_reg_HTH_GntR"/>
</dbReference>
<comment type="caution">
    <text evidence="5">The sequence shown here is derived from an EMBL/GenBank/DDBJ whole genome shotgun (WGS) entry which is preliminary data.</text>
</comment>
<dbReference type="EMBL" id="JACIGK010000025">
    <property type="protein sequence ID" value="MBB4267318.1"/>
    <property type="molecule type" value="Genomic_DNA"/>
</dbReference>
<dbReference type="PRINTS" id="PR00035">
    <property type="entry name" value="HTHGNTR"/>
</dbReference>
<dbReference type="SUPFAM" id="SSF48008">
    <property type="entry name" value="GntR ligand-binding domain-like"/>
    <property type="match status" value="1"/>
</dbReference>
<sequence>MAIVNAELKLGEALSEEKLAASFEVSRTPVREALSLLQLQGLIEIAPQRGSFVFRPTPDDIERLCDFRIAMELAAAPLCARRAHVSTAADLTLCLEKMEAAFAERDGLAYVTLDNDLHQVFFDHCGNKYFQDAYSLMSGRVAALRNNLSKNHPADQTLSLGEHRDIVHCFSERHMDRLGDILKVHIGRTRQNFLNALDCGAFDAPQS</sequence>
<dbReference type="AlphaFoldDB" id="A0A7W6WAZ7"/>
<keyword evidence="3" id="KW-0804">Transcription</keyword>
<dbReference type="InterPro" id="IPR008920">
    <property type="entry name" value="TF_FadR/GntR_C"/>
</dbReference>
<name>A0A7W6WAZ7_9PROT</name>
<evidence type="ECO:0000313" key="5">
    <source>
        <dbReference type="EMBL" id="MBB4267318.1"/>
    </source>
</evidence>
<dbReference type="GO" id="GO:0003677">
    <property type="term" value="F:DNA binding"/>
    <property type="evidence" value="ECO:0007669"/>
    <property type="project" value="UniProtKB-KW"/>
</dbReference>
<dbReference type="SMART" id="SM00895">
    <property type="entry name" value="FCD"/>
    <property type="match status" value="1"/>
</dbReference>
<dbReference type="Gene3D" id="1.10.10.10">
    <property type="entry name" value="Winged helix-like DNA-binding domain superfamily/Winged helix DNA-binding domain"/>
    <property type="match status" value="1"/>
</dbReference>
<dbReference type="Proteomes" id="UP000554286">
    <property type="component" value="Unassembled WGS sequence"/>
</dbReference>
<gene>
    <name evidence="5" type="ORF">GGD89_002959</name>
</gene>
<dbReference type="PANTHER" id="PTHR43537:SF50">
    <property type="entry name" value="TRANSCRIPTIONAL REGULATORY PROTEIN"/>
    <property type="match status" value="1"/>
</dbReference>
<dbReference type="InterPro" id="IPR011711">
    <property type="entry name" value="GntR_C"/>
</dbReference>
<dbReference type="Pfam" id="PF07729">
    <property type="entry name" value="FCD"/>
    <property type="match status" value="1"/>
</dbReference>
<evidence type="ECO:0000259" key="4">
    <source>
        <dbReference type="PROSITE" id="PS50949"/>
    </source>
</evidence>
<dbReference type="InterPro" id="IPR036390">
    <property type="entry name" value="WH_DNA-bd_sf"/>
</dbReference>
<accession>A0A7W6WAZ7</accession>
<dbReference type="Gene3D" id="1.20.120.530">
    <property type="entry name" value="GntR ligand-binding domain-like"/>
    <property type="match status" value="1"/>
</dbReference>
<protein>
    <submittedName>
        <fullName evidence="5">DNA-binding GntR family transcriptional regulator</fullName>
    </submittedName>
</protein>
<keyword evidence="6" id="KW-1185">Reference proteome</keyword>
<reference evidence="5 6" key="1">
    <citation type="submission" date="2020-08" db="EMBL/GenBank/DDBJ databases">
        <title>Genome sequencing of Purple Non-Sulfur Bacteria from various extreme environments.</title>
        <authorList>
            <person name="Mayer M."/>
        </authorList>
    </citation>
    <scope>NUCLEOTIDE SEQUENCE [LARGE SCALE GENOMIC DNA]</scope>
    <source>
        <strain evidence="5 6">JA131</strain>
    </source>
</reference>
<evidence type="ECO:0000256" key="3">
    <source>
        <dbReference type="ARBA" id="ARBA00023163"/>
    </source>
</evidence>
<evidence type="ECO:0000256" key="2">
    <source>
        <dbReference type="ARBA" id="ARBA00023125"/>
    </source>
</evidence>
<proteinExistence type="predicted"/>
<dbReference type="Pfam" id="PF00392">
    <property type="entry name" value="GntR"/>
    <property type="match status" value="1"/>
</dbReference>
<evidence type="ECO:0000256" key="1">
    <source>
        <dbReference type="ARBA" id="ARBA00023015"/>
    </source>
</evidence>
<dbReference type="PANTHER" id="PTHR43537">
    <property type="entry name" value="TRANSCRIPTIONAL REGULATOR, GNTR FAMILY"/>
    <property type="match status" value="1"/>
</dbReference>
<dbReference type="CDD" id="cd07377">
    <property type="entry name" value="WHTH_GntR"/>
    <property type="match status" value="1"/>
</dbReference>
<dbReference type="PROSITE" id="PS50949">
    <property type="entry name" value="HTH_GNTR"/>
    <property type="match status" value="1"/>
</dbReference>
<dbReference type="GO" id="GO:0003700">
    <property type="term" value="F:DNA-binding transcription factor activity"/>
    <property type="evidence" value="ECO:0007669"/>
    <property type="project" value="InterPro"/>
</dbReference>
<keyword evidence="1" id="KW-0805">Transcription regulation</keyword>
<dbReference type="SUPFAM" id="SSF46785">
    <property type="entry name" value="Winged helix' DNA-binding domain"/>
    <property type="match status" value="1"/>
</dbReference>
<evidence type="ECO:0000313" key="6">
    <source>
        <dbReference type="Proteomes" id="UP000554286"/>
    </source>
</evidence>
<keyword evidence="2 5" id="KW-0238">DNA-binding</keyword>
<dbReference type="SMART" id="SM00345">
    <property type="entry name" value="HTH_GNTR"/>
    <property type="match status" value="1"/>
</dbReference>
<feature type="domain" description="HTH gntR-type" evidence="4">
    <location>
        <begin position="1"/>
        <end position="56"/>
    </location>
</feature>